<evidence type="ECO:0000256" key="9">
    <source>
        <dbReference type="HAMAP-Rule" id="MF_01470"/>
    </source>
</evidence>
<dbReference type="InterPro" id="IPR019858">
    <property type="entry name" value="CRISPR-assoc_Cas1_HMARI/TNEAP"/>
</dbReference>
<keyword evidence="6 9" id="KW-0051">Antiviral defense</keyword>
<accession>A0A831TDS2</accession>
<dbReference type="NCBIfam" id="TIGR03641">
    <property type="entry name" value="cas1_HMARI"/>
    <property type="match status" value="1"/>
</dbReference>
<reference evidence="10" key="1">
    <citation type="journal article" date="2020" name="mSystems">
        <title>Genome- and Community-Level Interaction Insights into Carbon Utilization and Element Cycling Functions of Hydrothermarchaeota in Hydrothermal Sediment.</title>
        <authorList>
            <person name="Zhou Z."/>
            <person name="Liu Y."/>
            <person name="Xu W."/>
            <person name="Pan J."/>
            <person name="Luo Z.H."/>
            <person name="Li M."/>
        </authorList>
    </citation>
    <scope>NUCLEOTIDE SEQUENCE [LARGE SCALE GENOMIC DNA]</scope>
    <source>
        <strain evidence="10">SpSt-210</strain>
    </source>
</reference>
<dbReference type="InterPro" id="IPR042206">
    <property type="entry name" value="CRISPR-assoc_Cas1_C"/>
</dbReference>
<keyword evidence="2 9" id="KW-0479">Metal-binding</keyword>
<feature type="binding site" evidence="9">
    <location>
        <position position="220"/>
    </location>
    <ligand>
        <name>Mn(2+)</name>
        <dbReference type="ChEBI" id="CHEBI:29035"/>
    </ligand>
</feature>
<comment type="cofactor">
    <cofactor evidence="9">
        <name>Mg(2+)</name>
        <dbReference type="ChEBI" id="CHEBI:18420"/>
    </cofactor>
    <cofactor evidence="9">
        <name>Mn(2+)</name>
        <dbReference type="ChEBI" id="CHEBI:29035"/>
    </cofactor>
</comment>
<dbReference type="PANTHER" id="PTHR43219">
    <property type="entry name" value="CRISPR-ASSOCIATED ENDONUCLEASE CAS1"/>
    <property type="match status" value="1"/>
</dbReference>
<name>A0A831TDS2_9BACT</name>
<dbReference type="InterPro" id="IPR002729">
    <property type="entry name" value="CRISPR-assoc_Cas1"/>
</dbReference>
<evidence type="ECO:0000256" key="8">
    <source>
        <dbReference type="ARBA" id="ARBA00023211"/>
    </source>
</evidence>
<evidence type="ECO:0000256" key="7">
    <source>
        <dbReference type="ARBA" id="ARBA00023125"/>
    </source>
</evidence>
<dbReference type="GO" id="GO:0043571">
    <property type="term" value="P:maintenance of CRISPR repeat elements"/>
    <property type="evidence" value="ECO:0007669"/>
    <property type="project" value="UniProtKB-UniRule"/>
</dbReference>
<dbReference type="CDD" id="cd09722">
    <property type="entry name" value="Cas1_I-B"/>
    <property type="match status" value="1"/>
</dbReference>
<comment type="subunit">
    <text evidence="9">Homodimer, forms a heterotetramer with a Cas2 homodimer.</text>
</comment>
<evidence type="ECO:0000256" key="4">
    <source>
        <dbReference type="ARBA" id="ARBA00022801"/>
    </source>
</evidence>
<dbReference type="NCBIfam" id="TIGR00287">
    <property type="entry name" value="cas1"/>
    <property type="match status" value="1"/>
</dbReference>
<evidence type="ECO:0000256" key="1">
    <source>
        <dbReference type="ARBA" id="ARBA00022722"/>
    </source>
</evidence>
<keyword evidence="7 9" id="KW-0238">DNA-binding</keyword>
<keyword evidence="1 9" id="KW-0540">Nuclease</keyword>
<comment type="caution">
    <text evidence="10">The sequence shown here is derived from an EMBL/GenBank/DDBJ whole genome shotgun (WGS) entry which is preliminary data.</text>
</comment>
<dbReference type="GO" id="GO:0003677">
    <property type="term" value="F:DNA binding"/>
    <property type="evidence" value="ECO:0007669"/>
    <property type="project" value="UniProtKB-KW"/>
</dbReference>
<dbReference type="PANTHER" id="PTHR43219:SF1">
    <property type="entry name" value="CRISPR-ASSOCIATED ENDONUCLEASE CAS1"/>
    <property type="match status" value="1"/>
</dbReference>
<dbReference type="InterPro" id="IPR042211">
    <property type="entry name" value="CRISPR-assoc_Cas1_N"/>
</dbReference>
<evidence type="ECO:0000256" key="6">
    <source>
        <dbReference type="ARBA" id="ARBA00023118"/>
    </source>
</evidence>
<dbReference type="GO" id="GO:0004520">
    <property type="term" value="F:DNA endonuclease activity"/>
    <property type="evidence" value="ECO:0007669"/>
    <property type="project" value="InterPro"/>
</dbReference>
<evidence type="ECO:0000256" key="5">
    <source>
        <dbReference type="ARBA" id="ARBA00022842"/>
    </source>
</evidence>
<dbReference type="EC" id="3.1.-.-" evidence="9"/>
<evidence type="ECO:0000313" key="10">
    <source>
        <dbReference type="EMBL" id="HEG90556.1"/>
    </source>
</evidence>
<organism evidence="10">
    <name type="scientific">Thermorudis peleae</name>
    <dbReference type="NCBI Taxonomy" id="1382356"/>
    <lineage>
        <taxon>Bacteria</taxon>
        <taxon>Pseudomonadati</taxon>
        <taxon>Thermomicrobiota</taxon>
        <taxon>Thermomicrobia</taxon>
        <taxon>Thermomicrobia incertae sedis</taxon>
        <taxon>Thermorudis</taxon>
    </lineage>
</organism>
<gene>
    <name evidence="10" type="primary">cas1b</name>
    <name evidence="9" type="synonym">cas1</name>
    <name evidence="10" type="ORF">ENP34_03815</name>
</gene>
<comment type="function">
    <text evidence="9">CRISPR (clustered regularly interspaced short palindromic repeat), is an adaptive immune system that provides protection against mobile genetic elements (viruses, transposable elements and conjugative plasmids). CRISPR clusters contain spacers, sequences complementary to antecedent mobile elements, and target invading nucleic acids. CRISPR clusters are transcribed and processed into CRISPR RNA (crRNA). Acts as a dsDNA endonuclease. Involved in the integration of spacer DNA into the CRISPR cassette.</text>
</comment>
<feature type="binding site" evidence="9">
    <location>
        <position position="155"/>
    </location>
    <ligand>
        <name>Mn(2+)</name>
        <dbReference type="ChEBI" id="CHEBI:29035"/>
    </ligand>
</feature>
<comment type="similarity">
    <text evidence="9">Belongs to the CRISPR-associated endonuclease Cas1 family.</text>
</comment>
<keyword evidence="3 9" id="KW-0255">Endonuclease</keyword>
<feature type="binding site" evidence="9">
    <location>
        <position position="235"/>
    </location>
    <ligand>
        <name>Mn(2+)</name>
        <dbReference type="ChEBI" id="CHEBI:29035"/>
    </ligand>
</feature>
<evidence type="ECO:0000256" key="2">
    <source>
        <dbReference type="ARBA" id="ARBA00022723"/>
    </source>
</evidence>
<protein>
    <recommendedName>
        <fullName evidence="9">CRISPR-associated endonuclease Cas1</fullName>
        <ecNumber evidence="9">3.1.-.-</ecNumber>
    </recommendedName>
</protein>
<proteinExistence type="inferred from homology"/>
<dbReference type="GO" id="GO:0051607">
    <property type="term" value="P:defense response to virus"/>
    <property type="evidence" value="ECO:0007669"/>
    <property type="project" value="UniProtKB-UniRule"/>
</dbReference>
<dbReference type="Gene3D" id="3.100.10.20">
    <property type="entry name" value="CRISPR-associated endonuclease Cas1, N-terminal domain"/>
    <property type="match status" value="1"/>
</dbReference>
<sequence length="328" mass="37900">MKPVYLFSSGTLGRSQNTIVLETESGKRYVPVEQVSELYCFGEVDLNKRFLEFLTAHGILLHVFNRYGFYAGTYYPREHLMSGYLVLRQAEHYLDAGRRLALARAFVHGSLRNLRSVLSYYRRRGVPVEGPLADVERLAAGIDLSTSPAGLMAVEGNAREAYYAAWPAIIEAEFPFGPRSRRPPRDETNALISFGNSLLYTAVLGQIYRTHLDPRIGYLHETNFRRHTLNLDVAEVFKPVLVDRLIFRLVNRGQLQRRHFVTGAEGVFLDEEGRRLFVEEWEKTLQETYRHPTLKRSVSYRTTLRLELYKLEKHLLGERPYAPFQLRS</sequence>
<evidence type="ECO:0000256" key="3">
    <source>
        <dbReference type="ARBA" id="ARBA00022759"/>
    </source>
</evidence>
<keyword evidence="5 9" id="KW-0460">Magnesium</keyword>
<dbReference type="AlphaFoldDB" id="A0A831TDS2"/>
<dbReference type="HAMAP" id="MF_01470">
    <property type="entry name" value="Cas1"/>
    <property type="match status" value="1"/>
</dbReference>
<dbReference type="EMBL" id="DSIY01000086">
    <property type="protein sequence ID" value="HEG90556.1"/>
    <property type="molecule type" value="Genomic_DNA"/>
</dbReference>
<dbReference type="GO" id="GO:0046872">
    <property type="term" value="F:metal ion binding"/>
    <property type="evidence" value="ECO:0007669"/>
    <property type="project" value="UniProtKB-UniRule"/>
</dbReference>
<dbReference type="GO" id="GO:0016787">
    <property type="term" value="F:hydrolase activity"/>
    <property type="evidence" value="ECO:0007669"/>
    <property type="project" value="UniProtKB-KW"/>
</dbReference>
<dbReference type="Pfam" id="PF01867">
    <property type="entry name" value="Cas_Cas1"/>
    <property type="match status" value="1"/>
</dbReference>
<keyword evidence="4 9" id="KW-0378">Hydrolase</keyword>
<keyword evidence="8 9" id="KW-0464">Manganese</keyword>
<dbReference type="Gene3D" id="1.20.120.920">
    <property type="entry name" value="CRISPR-associated endonuclease Cas1, C-terminal domain"/>
    <property type="match status" value="1"/>
</dbReference>